<protein>
    <submittedName>
        <fullName evidence="1">ORF-D</fullName>
    </submittedName>
</protein>
<evidence type="ECO:0000313" key="3">
    <source>
        <dbReference type="EMBL" id="ANN13284.1"/>
    </source>
</evidence>
<dbReference type="EMBL" id="KX273386">
    <property type="protein sequence ID" value="ANN13486.1"/>
    <property type="molecule type" value="Genomic_DNA"/>
</dbReference>
<evidence type="ECO:0000313" key="1">
    <source>
        <dbReference type="EMBL" id="AKO71997.1"/>
    </source>
</evidence>
<evidence type="ECO:0000313" key="7">
    <source>
        <dbReference type="EMBL" id="ANN13400.1"/>
    </source>
</evidence>
<dbReference type="EMBL" id="KX273382">
    <property type="protein sequence ID" value="ANN13371.1"/>
    <property type="molecule type" value="Genomic_DNA"/>
</dbReference>
<evidence type="ECO:0000313" key="10">
    <source>
        <dbReference type="EMBL" id="ANN13486.1"/>
    </source>
</evidence>
<dbReference type="EMBL" id="KX273389">
    <property type="protein sequence ID" value="ANN13570.1"/>
    <property type="molecule type" value="Genomic_DNA"/>
</dbReference>
<evidence type="ECO:0000313" key="6">
    <source>
        <dbReference type="EMBL" id="ANN13371.1"/>
    </source>
</evidence>
<evidence type="ECO:0000313" key="9">
    <source>
        <dbReference type="EMBL" id="ANN13458.1"/>
    </source>
</evidence>
<dbReference type="EMBL" id="KX273388">
    <property type="protein sequence ID" value="ANN13544.1"/>
    <property type="molecule type" value="Genomic_DNA"/>
</dbReference>
<evidence type="ECO:0000313" key="12">
    <source>
        <dbReference type="EMBL" id="ANN13544.1"/>
    </source>
</evidence>
<dbReference type="EMBL" id="KX273380">
    <property type="protein sequence ID" value="ANN13313.1"/>
    <property type="molecule type" value="Genomic_DNA"/>
</dbReference>
<dbReference type="EMBL" id="KX273384">
    <property type="protein sequence ID" value="ANN13429.1"/>
    <property type="molecule type" value="Genomic_DNA"/>
</dbReference>
<sequence>MNKFYTNNKKYKKQQILKALKLSYTIRKKKLNSTFIFSKLNNIILYTNIGIKSKIPNIFHNINFNWLLKK</sequence>
<dbReference type="EMBL" id="KP866208">
    <property type="protein sequence ID" value="AKO71997.1"/>
    <property type="molecule type" value="Genomic_DNA"/>
</dbReference>
<dbReference type="RefSeq" id="YP_009186576.1">
    <property type="nucleotide sequence ID" value="NC_028632.1"/>
</dbReference>
<dbReference type="EMBL" id="KX273387">
    <property type="protein sequence ID" value="ANN13515.1"/>
    <property type="molecule type" value="Genomic_DNA"/>
</dbReference>
<dbReference type="VEuPathDB" id="ToxoDB:ccNF1C8_api_23"/>
<evidence type="ECO:0000313" key="13">
    <source>
        <dbReference type="EMBL" id="ANN13570.1"/>
    </source>
</evidence>
<name>A0A0K0NU13_9EIME</name>
<dbReference type="EMBL" id="KX273381">
    <property type="protein sequence ID" value="ANN13342.1"/>
    <property type="molecule type" value="Genomic_DNA"/>
</dbReference>
<reference evidence="1" key="1">
    <citation type="journal article" date="2015" name="Parasit. Vectors">
        <title>Genetic similarities between Cyclospora cayetanensis and cecum-infecting avian Eimeria spp. in apicoplast and mitochondrial genomes.</title>
        <authorList>
            <person name="Tang K."/>
            <person name="Guo Y."/>
            <person name="Zhang L."/>
            <person name="Rowe L.A."/>
            <person name="Roellig D.M."/>
            <person name="Frace M.A."/>
            <person name="Li N."/>
            <person name="Liu S."/>
            <person name="Feng Y."/>
            <person name="Xiao L."/>
        </authorList>
    </citation>
    <scope>NUCLEOTIDE SEQUENCE</scope>
    <source>
        <strain evidence="1">CHN_HEN01</strain>
    </source>
</reference>
<dbReference type="EMBL" id="KX273383">
    <property type="protein sequence ID" value="ANN13400.1"/>
    <property type="molecule type" value="Genomic_DNA"/>
</dbReference>
<dbReference type="AlphaFoldDB" id="A0A0K0NU13"/>
<dbReference type="EMBL" id="KX189066">
    <property type="protein sequence ID" value="ANJ44350.1"/>
    <property type="molecule type" value="Genomic_DNA"/>
</dbReference>
<proteinExistence type="predicted"/>
<dbReference type="EMBL" id="KX273385">
    <property type="protein sequence ID" value="ANN13458.1"/>
    <property type="molecule type" value="Genomic_DNA"/>
</dbReference>
<accession>A0A0K0NU13</accession>
<evidence type="ECO:0000313" key="5">
    <source>
        <dbReference type="EMBL" id="ANN13342.1"/>
    </source>
</evidence>
<evidence type="ECO:0000313" key="11">
    <source>
        <dbReference type="EMBL" id="ANN13515.1"/>
    </source>
</evidence>
<evidence type="ECO:0000313" key="8">
    <source>
        <dbReference type="EMBL" id="ANN13429.1"/>
    </source>
</evidence>
<dbReference type="GeneID" id="26381779"/>
<gene>
    <name evidence="1" type="primary">ORF-D</name>
</gene>
<organism evidence="1">
    <name type="scientific">Cyclospora cayetanensis</name>
    <dbReference type="NCBI Taxonomy" id="88456"/>
    <lineage>
        <taxon>Eukaryota</taxon>
        <taxon>Sar</taxon>
        <taxon>Alveolata</taxon>
        <taxon>Apicomplexa</taxon>
        <taxon>Conoidasida</taxon>
        <taxon>Coccidia</taxon>
        <taxon>Eucoccidiorida</taxon>
        <taxon>Eimeriorina</taxon>
        <taxon>Eimeriidae</taxon>
        <taxon>Cyclospora</taxon>
    </lineage>
</organism>
<evidence type="ECO:0000313" key="4">
    <source>
        <dbReference type="EMBL" id="ANN13313.1"/>
    </source>
</evidence>
<dbReference type="EMBL" id="KX273379">
    <property type="protein sequence ID" value="ANN13284.1"/>
    <property type="molecule type" value="Genomic_DNA"/>
</dbReference>
<evidence type="ECO:0000313" key="2">
    <source>
        <dbReference type="EMBL" id="ANJ44350.1"/>
    </source>
</evidence>
<reference evidence="2" key="2">
    <citation type="submission" date="2016-05" db="EMBL/GenBank/DDBJ databases">
        <title>Comparative sequence analysis of Cyclospora cayetanensis apicoplast genomes originating from diverse geographical regions.</title>
        <authorList>
            <person name="Gopinath G.R."/>
            <person name="Cinar H.N."/>
            <person name="Murphy H.R."/>
            <person name="Qvarnstrom Y."/>
            <person name="Wei-Pridgeon Y."/>
            <person name="Li W."/>
            <person name="Nascimento F."/>
            <person name="Arrowood M.J."/>
            <person name="Jang A."/>
            <person name="Kim E."/>
            <person name="Kim R."/>
            <person name="da Silva A."/>
            <person name="DaSilva A."/>
        </authorList>
    </citation>
    <scope>NUCLEOTIDE SEQUENCE</scope>
    <source>
        <strain evidence="13">Guatemala-1</strain>
        <strain evidence="3">Indonesia-1</strain>
        <strain evidence="4">Indonesia-2</strain>
        <strain evidence="5">Indonesia-3</strain>
        <strain evidence="8">NepalC10</strain>
        <strain evidence="6">NepalC5</strain>
        <strain evidence="7">NepalC8</strain>
        <strain evidence="9">Newyork-1</strain>
        <strain evidence="2">NF1</strain>
        <strain evidence="10">Rhodeisland-1</strain>
        <strain evidence="11">Texas-1</strain>
        <strain evidence="12">Virginia-1</strain>
    </source>
</reference>